<dbReference type="PRINTS" id="PR00359">
    <property type="entry name" value="BP450"/>
</dbReference>
<keyword evidence="2" id="KW-0560">Oxidoreductase</keyword>
<accession>A0ABV4CLQ4</accession>
<evidence type="ECO:0000256" key="1">
    <source>
        <dbReference type="ARBA" id="ARBA00010617"/>
    </source>
</evidence>
<gene>
    <name evidence="4" type="ORF">AB8O55_15995</name>
</gene>
<comment type="caution">
    <text evidence="4">The sequence shown here is derived from an EMBL/GenBank/DDBJ whole genome shotgun (WGS) entry which is preliminary data.</text>
</comment>
<organism evidence="4 5">
    <name type="scientific">Saccharopolyspora cebuensis</name>
    <dbReference type="NCBI Taxonomy" id="418759"/>
    <lineage>
        <taxon>Bacteria</taxon>
        <taxon>Bacillati</taxon>
        <taxon>Actinomycetota</taxon>
        <taxon>Actinomycetes</taxon>
        <taxon>Pseudonocardiales</taxon>
        <taxon>Pseudonocardiaceae</taxon>
        <taxon>Saccharopolyspora</taxon>
    </lineage>
</organism>
<name>A0ABV4CLQ4_9PSEU</name>
<reference evidence="4 5" key="1">
    <citation type="submission" date="2024-08" db="EMBL/GenBank/DDBJ databases">
        <title>Genome mining of Saccharopolyspora cebuensis PGLac3 from Nigerian medicinal plant.</title>
        <authorList>
            <person name="Ezeobiora C.E."/>
            <person name="Igbokwe N.H."/>
            <person name="Amin D.H."/>
            <person name="Mendie U.E."/>
        </authorList>
    </citation>
    <scope>NUCLEOTIDE SEQUENCE [LARGE SCALE GENOMIC DNA]</scope>
    <source>
        <strain evidence="4 5">PGLac3</strain>
    </source>
</reference>
<keyword evidence="2" id="KW-0503">Monooxygenase</keyword>
<evidence type="ECO:0000256" key="2">
    <source>
        <dbReference type="RuleBase" id="RU000461"/>
    </source>
</evidence>
<feature type="region of interest" description="Disordered" evidence="3">
    <location>
        <begin position="1"/>
        <end position="23"/>
    </location>
</feature>
<keyword evidence="2" id="KW-0479">Metal-binding</keyword>
<comment type="similarity">
    <text evidence="1 2">Belongs to the cytochrome P450 family.</text>
</comment>
<dbReference type="Gene3D" id="1.10.630.10">
    <property type="entry name" value="Cytochrome P450"/>
    <property type="match status" value="1"/>
</dbReference>
<keyword evidence="5" id="KW-1185">Reference proteome</keyword>
<dbReference type="PRINTS" id="PR00385">
    <property type="entry name" value="P450"/>
</dbReference>
<evidence type="ECO:0000313" key="4">
    <source>
        <dbReference type="EMBL" id="MEY8040912.1"/>
    </source>
</evidence>
<sequence>MQGGRAVTQADKQVLDYPIPAPGALEPPAEWEELRQQCPVARGKLPSGDEVSLLTRYDDVKQVLSDSRFGRQLNAPDAARVSDTESGGLFNSDIASAIPQSGDGHQRWRRLVNRWFTAKRMAALRPEIEAMAEQLIDEMVERGQPADLKAGLGFPLPVWVICDMLGVPTADRDRFSRWSDMFLNLTRFTGEEFDTAQREFFTYMAGHVAAKRADPGDDVLSELINATDSEGERMSDDALAATGLGLLIAGHETTANMIGKMVALLLSDRRRWESLLADRSLIRTAVEEVLRFDANSGLGMVRYLHEEAEIGGTALPRGTTVMCSMAAANRDSAAFEGADEMDLGRNPNPHLAFGAGAHSCLGQALARTELQVTLEVLLRKLPSLELAVPVEELRPLEGLVVGGLTEVPVRW</sequence>
<dbReference type="PANTHER" id="PTHR46696:SF6">
    <property type="entry name" value="P450, PUTATIVE (EUROFUNG)-RELATED"/>
    <property type="match status" value="1"/>
</dbReference>
<protein>
    <submittedName>
        <fullName evidence="4">Cytochrome P450</fullName>
    </submittedName>
</protein>
<evidence type="ECO:0000313" key="5">
    <source>
        <dbReference type="Proteomes" id="UP001564626"/>
    </source>
</evidence>
<dbReference type="CDD" id="cd11031">
    <property type="entry name" value="Cyp158A-like"/>
    <property type="match status" value="1"/>
</dbReference>
<dbReference type="PANTHER" id="PTHR46696">
    <property type="entry name" value="P450, PUTATIVE (EUROFUNG)-RELATED"/>
    <property type="match status" value="1"/>
</dbReference>
<dbReference type="InterPro" id="IPR036396">
    <property type="entry name" value="Cyt_P450_sf"/>
</dbReference>
<dbReference type="PROSITE" id="PS00086">
    <property type="entry name" value="CYTOCHROME_P450"/>
    <property type="match status" value="1"/>
</dbReference>
<dbReference type="RefSeq" id="WP_345363788.1">
    <property type="nucleotide sequence ID" value="NZ_BAABII010000010.1"/>
</dbReference>
<dbReference type="SUPFAM" id="SSF48264">
    <property type="entry name" value="Cytochrome P450"/>
    <property type="match status" value="1"/>
</dbReference>
<dbReference type="Pfam" id="PF00067">
    <property type="entry name" value="p450"/>
    <property type="match status" value="1"/>
</dbReference>
<dbReference type="Proteomes" id="UP001564626">
    <property type="component" value="Unassembled WGS sequence"/>
</dbReference>
<keyword evidence="2" id="KW-0349">Heme</keyword>
<proteinExistence type="inferred from homology"/>
<evidence type="ECO:0000256" key="3">
    <source>
        <dbReference type="SAM" id="MobiDB-lite"/>
    </source>
</evidence>
<dbReference type="InterPro" id="IPR017972">
    <property type="entry name" value="Cyt_P450_CS"/>
</dbReference>
<dbReference type="InterPro" id="IPR002397">
    <property type="entry name" value="Cyt_P450_B"/>
</dbReference>
<dbReference type="EMBL" id="JBGEHV010000028">
    <property type="protein sequence ID" value="MEY8040912.1"/>
    <property type="molecule type" value="Genomic_DNA"/>
</dbReference>
<keyword evidence="2" id="KW-0408">Iron</keyword>
<dbReference type="InterPro" id="IPR001128">
    <property type="entry name" value="Cyt_P450"/>
</dbReference>